<sequence length="387" mass="43116">MASILSRFNLSLKTLAATAALTVAGFAIAASPGIRPDHPDTYVVKKGDTLWDIAGKFLSRPWLWPEIWQANPQVKNPHLIYPGDVLSLAYINRTAEAQQRSAEAPIPGIPLAQVEPWLKDLRVVDEFDELPYVVGLEEDRLRGSQGYVVYAKGLPASAVGQRFLIVRPTVRYTAFDRRGCCDSYAHDELDFRGKHILDSAQFWTNAITPGKGEFLGYELQRVNLGTVTRGEVGGIQASTVRLDEAGREVREGDRLIPVDASTYDPYFVPHPPKAQFEYRRAQVLAVADRYRTAGPRDVISISVGSKDGVDNGTVFSLWRVGSHKVDHVKYERTDDLVGDYGRVKLPDEFSGHAMVFRTFDHVSYALVMDGIKPTKIGYELKHPDAPY</sequence>
<dbReference type="PANTHER" id="PTHR34700">
    <property type="entry name" value="POTASSIUM BINDING PROTEIN KBP"/>
    <property type="match status" value="1"/>
</dbReference>
<dbReference type="EMBL" id="NPZB01000001">
    <property type="protein sequence ID" value="PNS08517.1"/>
    <property type="molecule type" value="Genomic_DNA"/>
</dbReference>
<evidence type="ECO:0000259" key="2">
    <source>
        <dbReference type="PROSITE" id="PS51782"/>
    </source>
</evidence>
<dbReference type="Pfam" id="PF01476">
    <property type="entry name" value="LysM"/>
    <property type="match status" value="1"/>
</dbReference>
<feature type="signal peptide" evidence="1">
    <location>
        <begin position="1"/>
        <end position="29"/>
    </location>
</feature>
<feature type="domain" description="LysM" evidence="2">
    <location>
        <begin position="40"/>
        <end position="88"/>
    </location>
</feature>
<proteinExistence type="predicted"/>
<accession>A0A2K1Q0T6</accession>
<name>A0A2K1Q0T6_9GAMM</name>
<dbReference type="PROSITE" id="PS51782">
    <property type="entry name" value="LYSM"/>
    <property type="match status" value="1"/>
</dbReference>
<reference evidence="3 4" key="1">
    <citation type="submission" date="2017-08" db="EMBL/GenBank/DDBJ databases">
        <title>Lysobacter sylvestris genome.</title>
        <authorList>
            <person name="Zhang D.-C."/>
            <person name="Albuquerque L."/>
            <person name="Franca L."/>
            <person name="Froufe H.J.C."/>
            <person name="Barroso C."/>
            <person name="Egas C."/>
            <person name="Da Costa M."/>
            <person name="Margesin R."/>
        </authorList>
    </citation>
    <scope>NUCLEOTIDE SEQUENCE [LARGE SCALE GENOMIC DNA]</scope>
    <source>
        <strain evidence="3 4">AM20-91</strain>
    </source>
</reference>
<dbReference type="SUPFAM" id="SSF54106">
    <property type="entry name" value="LysM domain"/>
    <property type="match status" value="1"/>
</dbReference>
<dbReference type="SMART" id="SM00257">
    <property type="entry name" value="LysM"/>
    <property type="match status" value="1"/>
</dbReference>
<protein>
    <submittedName>
        <fullName evidence="3">LysM domain</fullName>
    </submittedName>
</protein>
<dbReference type="Proteomes" id="UP000236220">
    <property type="component" value="Unassembled WGS sequence"/>
</dbReference>
<dbReference type="PANTHER" id="PTHR34700:SF4">
    <property type="entry name" value="PHAGE-LIKE ELEMENT PBSX PROTEIN XKDP"/>
    <property type="match status" value="1"/>
</dbReference>
<dbReference type="CDD" id="cd00118">
    <property type="entry name" value="LysM"/>
    <property type="match status" value="1"/>
</dbReference>
<dbReference type="InterPro" id="IPR018392">
    <property type="entry name" value="LysM"/>
</dbReference>
<dbReference type="AlphaFoldDB" id="A0A2K1Q0T6"/>
<evidence type="ECO:0000256" key="1">
    <source>
        <dbReference type="SAM" id="SignalP"/>
    </source>
</evidence>
<dbReference type="RefSeq" id="WP_103073690.1">
    <property type="nucleotide sequence ID" value="NZ_NPZB01000001.1"/>
</dbReference>
<organism evidence="3 4">
    <name type="scientific">Solilutibacter silvestris</name>
    <dbReference type="NCBI Taxonomy" id="1645665"/>
    <lineage>
        <taxon>Bacteria</taxon>
        <taxon>Pseudomonadati</taxon>
        <taxon>Pseudomonadota</taxon>
        <taxon>Gammaproteobacteria</taxon>
        <taxon>Lysobacterales</taxon>
        <taxon>Lysobacteraceae</taxon>
        <taxon>Solilutibacter</taxon>
    </lineage>
</organism>
<dbReference type="OrthoDB" id="9765158at2"/>
<evidence type="ECO:0000313" key="3">
    <source>
        <dbReference type="EMBL" id="PNS08517.1"/>
    </source>
</evidence>
<keyword evidence="4" id="KW-1185">Reference proteome</keyword>
<keyword evidence="1" id="KW-0732">Signal</keyword>
<dbReference type="Gene3D" id="3.10.350.10">
    <property type="entry name" value="LysM domain"/>
    <property type="match status" value="1"/>
</dbReference>
<dbReference type="InterPro" id="IPR052196">
    <property type="entry name" value="Bact_Kbp"/>
</dbReference>
<evidence type="ECO:0000313" key="4">
    <source>
        <dbReference type="Proteomes" id="UP000236220"/>
    </source>
</evidence>
<dbReference type="InterPro" id="IPR036779">
    <property type="entry name" value="LysM_dom_sf"/>
</dbReference>
<comment type="caution">
    <text evidence="3">The sequence shown here is derived from an EMBL/GenBank/DDBJ whole genome shotgun (WGS) entry which is preliminary data.</text>
</comment>
<gene>
    <name evidence="3" type="ORF">Lysil_0146</name>
</gene>
<feature type="chain" id="PRO_5014332746" evidence="1">
    <location>
        <begin position="30"/>
        <end position="387"/>
    </location>
</feature>